<dbReference type="AlphaFoldDB" id="A0A5D3BK93"/>
<evidence type="ECO:0000313" key="1">
    <source>
        <dbReference type="EMBL" id="KAA0047434.1"/>
    </source>
</evidence>
<gene>
    <name evidence="2" type="ORF">E5676_scaffold507G00040</name>
    <name evidence="1" type="ORF">E6C27_scaffold498G00270</name>
</gene>
<comment type="caution">
    <text evidence="2">The sequence shown here is derived from an EMBL/GenBank/DDBJ whole genome shotgun (WGS) entry which is preliminary data.</text>
</comment>
<accession>A0A5D3BK93</accession>
<evidence type="ECO:0000313" key="2">
    <source>
        <dbReference type="EMBL" id="TYJ98628.1"/>
    </source>
</evidence>
<dbReference type="Proteomes" id="UP000321393">
    <property type="component" value="Unassembled WGS sequence"/>
</dbReference>
<reference evidence="3 4" key="1">
    <citation type="submission" date="2019-08" db="EMBL/GenBank/DDBJ databases">
        <title>Draft genome sequences of two oriental melons (Cucumis melo L. var makuwa).</title>
        <authorList>
            <person name="Kwon S.-Y."/>
        </authorList>
    </citation>
    <scope>NUCLEOTIDE SEQUENCE [LARGE SCALE GENOMIC DNA]</scope>
    <source>
        <strain evidence="4">cv. Chang Bougi</strain>
        <strain evidence="3">cv. SW 3</strain>
        <tissue evidence="2">Leaf</tissue>
    </source>
</reference>
<dbReference type="Proteomes" id="UP000321947">
    <property type="component" value="Unassembled WGS sequence"/>
</dbReference>
<protein>
    <submittedName>
        <fullName evidence="2">F-box/FBD/LRR-repeat protein</fullName>
    </submittedName>
</protein>
<evidence type="ECO:0000313" key="4">
    <source>
        <dbReference type="Proteomes" id="UP000321947"/>
    </source>
</evidence>
<organism evidence="2 4">
    <name type="scientific">Cucumis melo var. makuwa</name>
    <name type="common">Oriental melon</name>
    <dbReference type="NCBI Taxonomy" id="1194695"/>
    <lineage>
        <taxon>Eukaryota</taxon>
        <taxon>Viridiplantae</taxon>
        <taxon>Streptophyta</taxon>
        <taxon>Embryophyta</taxon>
        <taxon>Tracheophyta</taxon>
        <taxon>Spermatophyta</taxon>
        <taxon>Magnoliopsida</taxon>
        <taxon>eudicotyledons</taxon>
        <taxon>Gunneridae</taxon>
        <taxon>Pentapetalae</taxon>
        <taxon>rosids</taxon>
        <taxon>fabids</taxon>
        <taxon>Cucurbitales</taxon>
        <taxon>Cucurbitaceae</taxon>
        <taxon>Benincaseae</taxon>
        <taxon>Cucumis</taxon>
    </lineage>
</organism>
<dbReference type="PANTHER" id="PTHR11439">
    <property type="entry name" value="GAG-POL-RELATED RETROTRANSPOSON"/>
    <property type="match status" value="1"/>
</dbReference>
<evidence type="ECO:0000313" key="3">
    <source>
        <dbReference type="Proteomes" id="UP000321393"/>
    </source>
</evidence>
<dbReference type="PANTHER" id="PTHR11439:SF467">
    <property type="entry name" value="INTEGRASE CATALYTIC DOMAIN-CONTAINING PROTEIN"/>
    <property type="match status" value="1"/>
</dbReference>
<dbReference type="EMBL" id="SSTD01017954">
    <property type="protein sequence ID" value="TYJ98628.1"/>
    <property type="molecule type" value="Genomic_DNA"/>
</dbReference>
<name>A0A5D3BK93_CUCMM</name>
<proteinExistence type="predicted"/>
<dbReference type="EMBL" id="SSTE01013200">
    <property type="protein sequence ID" value="KAA0047434.1"/>
    <property type="molecule type" value="Genomic_DNA"/>
</dbReference>
<sequence length="102" mass="11530">METIPYASIVGCLLYAQTCTRPDISFAVGMLGRYQSNPGMDHWKAAKKVLRYLQGTKDYMLTYKRSDHLEVIGYSDSDFARCVDIRKSTFGYLFLLAEGAIS</sequence>
<dbReference type="OrthoDB" id="1645289at2759"/>